<dbReference type="CDD" id="cd00093">
    <property type="entry name" value="HTH_XRE"/>
    <property type="match status" value="1"/>
</dbReference>
<feature type="domain" description="HTH cro/C1-type" evidence="1">
    <location>
        <begin position="5"/>
        <end position="61"/>
    </location>
</feature>
<reference evidence="2" key="1">
    <citation type="submission" date="2015-09" db="EMBL/GenBank/DDBJ databases">
        <authorList>
            <consortium name="Pathogen Informatics"/>
        </authorList>
    </citation>
    <scope>NUCLEOTIDE SEQUENCE</scope>
    <source>
        <strain evidence="2">2789STDY5834896</strain>
    </source>
</reference>
<dbReference type="Gene3D" id="1.10.260.40">
    <property type="entry name" value="lambda repressor-like DNA-binding domains"/>
    <property type="match status" value="1"/>
</dbReference>
<name>A0A1C6HMS0_9FIRM</name>
<proteinExistence type="predicted"/>
<accession>A0A1C6HMS0</accession>
<dbReference type="AlphaFoldDB" id="A0A1C6HMS0"/>
<evidence type="ECO:0000313" key="2">
    <source>
        <dbReference type="EMBL" id="SCJ58473.1"/>
    </source>
</evidence>
<dbReference type="EMBL" id="FMHG01000001">
    <property type="protein sequence ID" value="SCJ58473.1"/>
    <property type="molecule type" value="Genomic_DNA"/>
</dbReference>
<dbReference type="Pfam" id="PF01381">
    <property type="entry name" value="HTH_3"/>
    <property type="match status" value="1"/>
</dbReference>
<dbReference type="GO" id="GO:0003677">
    <property type="term" value="F:DNA binding"/>
    <property type="evidence" value="ECO:0007669"/>
    <property type="project" value="InterPro"/>
</dbReference>
<dbReference type="InterPro" id="IPR010982">
    <property type="entry name" value="Lambda_DNA-bd_dom_sf"/>
</dbReference>
<dbReference type="InterPro" id="IPR001387">
    <property type="entry name" value="Cro/C1-type_HTH"/>
</dbReference>
<protein>
    <submittedName>
        <fullName evidence="2">Predicted transcriptional regulator</fullName>
    </submittedName>
</protein>
<evidence type="ECO:0000259" key="1">
    <source>
        <dbReference type="PROSITE" id="PS50943"/>
    </source>
</evidence>
<dbReference type="SUPFAM" id="SSF47413">
    <property type="entry name" value="lambda repressor-like DNA-binding domains"/>
    <property type="match status" value="1"/>
</dbReference>
<dbReference type="SMART" id="SM00530">
    <property type="entry name" value="HTH_XRE"/>
    <property type="match status" value="1"/>
</dbReference>
<sequence length="70" mass="8490">MRNYLKEMREDRGLLQCEVARRVGISQNYYCMIERGSRQKRMQVDMAYRLAKALRVRPEQILRHEQTGKM</sequence>
<organism evidence="2">
    <name type="scientific">uncultured Anaerotruncus sp</name>
    <dbReference type="NCBI Taxonomy" id="905011"/>
    <lineage>
        <taxon>Bacteria</taxon>
        <taxon>Bacillati</taxon>
        <taxon>Bacillota</taxon>
        <taxon>Clostridia</taxon>
        <taxon>Eubacteriales</taxon>
        <taxon>Oscillospiraceae</taxon>
        <taxon>Anaerotruncus</taxon>
        <taxon>environmental samples</taxon>
    </lineage>
</organism>
<gene>
    <name evidence="2" type="ORF">SAMEA3545359_00922</name>
</gene>
<dbReference type="PROSITE" id="PS50943">
    <property type="entry name" value="HTH_CROC1"/>
    <property type="match status" value="1"/>
</dbReference>